<dbReference type="EMBL" id="JAGZXI010000001">
    <property type="protein sequence ID" value="MBS6634228.1"/>
    <property type="molecule type" value="Genomic_DNA"/>
</dbReference>
<dbReference type="Proteomes" id="UP000739069">
    <property type="component" value="Unassembled WGS sequence"/>
</dbReference>
<dbReference type="RefSeq" id="WP_303951728.1">
    <property type="nucleotide sequence ID" value="NZ_JAGZXI010000001.1"/>
</dbReference>
<evidence type="ECO:0000313" key="2">
    <source>
        <dbReference type="Proteomes" id="UP000739069"/>
    </source>
</evidence>
<evidence type="ECO:0000313" key="1">
    <source>
        <dbReference type="EMBL" id="MBS6634228.1"/>
    </source>
</evidence>
<comment type="caution">
    <text evidence="1">The sequence shown here is derived from an EMBL/GenBank/DDBJ whole genome shotgun (WGS) entry which is preliminary data.</text>
</comment>
<proteinExistence type="predicted"/>
<gene>
    <name evidence="1" type="ORF">KH265_00965</name>
</gene>
<accession>A0A943TBY5</accession>
<organism evidence="1 2">
    <name type="scientific">Rothia mucilaginosa</name>
    <dbReference type="NCBI Taxonomy" id="43675"/>
    <lineage>
        <taxon>Bacteria</taxon>
        <taxon>Bacillati</taxon>
        <taxon>Actinomycetota</taxon>
        <taxon>Actinomycetes</taxon>
        <taxon>Micrococcales</taxon>
        <taxon>Micrococcaceae</taxon>
        <taxon>Rothia</taxon>
    </lineage>
</organism>
<name>A0A943TBY5_9MICC</name>
<reference evidence="1" key="1">
    <citation type="submission" date="2021-02" db="EMBL/GenBank/DDBJ databases">
        <title>Infant gut strain persistence is associated with maternal origin, phylogeny, and functional potential including surface adhesion and iron acquisition.</title>
        <authorList>
            <person name="Lou Y.C."/>
        </authorList>
    </citation>
    <scope>NUCLEOTIDE SEQUENCE</scope>
    <source>
        <strain evidence="1">L1_008_092G1_dasL1_008_092G1_concoct_16</strain>
    </source>
</reference>
<dbReference type="AlphaFoldDB" id="A0A943TBY5"/>
<protein>
    <submittedName>
        <fullName evidence="1">Histone acetyltransferase</fullName>
    </submittedName>
</protein>
<sequence>MSTSASSTGGHRRRTHHRPVLFTSEKFERHEGGMDPAAREEAAHASARILLMRGRGQDPQLTERLVSFTDDYGIEMLAELWSHASAHSLPGALWRMYQLRDTVHRSPRGVSRAFELGMAEDYRSHVVAGVPDPPGAEEVVHTIDEILAGLYTGDLDMAMERCAAFARVVALGIQVDFARYSRNPAPTVPVATSHEIKREAVERHLRMPGQAAQLEQYAQDLEAVAAQWRAAGASQWDLEGIA</sequence>